<organism evidence="9 10">
    <name type="scientific">Hydrogenoanaerobacterium saccharovorans</name>
    <dbReference type="NCBI Taxonomy" id="474960"/>
    <lineage>
        <taxon>Bacteria</taxon>
        <taxon>Bacillati</taxon>
        <taxon>Bacillota</taxon>
        <taxon>Clostridia</taxon>
        <taxon>Eubacteriales</taxon>
        <taxon>Oscillospiraceae</taxon>
        <taxon>Hydrogenoanaerobacterium</taxon>
    </lineage>
</organism>
<evidence type="ECO:0000259" key="8">
    <source>
        <dbReference type="Pfam" id="PF06738"/>
    </source>
</evidence>
<name>A0A1H7YES3_9FIRM</name>
<feature type="domain" description="Threonine/serine exporter-like N-terminal" evidence="8">
    <location>
        <begin position="10"/>
        <end position="247"/>
    </location>
</feature>
<evidence type="ECO:0000256" key="3">
    <source>
        <dbReference type="ARBA" id="ARBA00022692"/>
    </source>
</evidence>
<comment type="subcellular location">
    <subcellularLocation>
        <location evidence="1">Cell membrane</location>
        <topology evidence="1">Multi-pass membrane protein</topology>
    </subcellularLocation>
</comment>
<evidence type="ECO:0000256" key="5">
    <source>
        <dbReference type="ARBA" id="ARBA00023136"/>
    </source>
</evidence>
<dbReference type="EMBL" id="FOCG01000001">
    <property type="protein sequence ID" value="SEM44726.1"/>
    <property type="molecule type" value="Genomic_DNA"/>
</dbReference>
<dbReference type="Proteomes" id="UP000199158">
    <property type="component" value="Unassembled WGS sequence"/>
</dbReference>
<dbReference type="GO" id="GO:0005886">
    <property type="term" value="C:plasma membrane"/>
    <property type="evidence" value="ECO:0007669"/>
    <property type="project" value="UniProtKB-SubCell"/>
</dbReference>
<feature type="transmembrane region" description="Helical" evidence="7">
    <location>
        <begin position="193"/>
        <end position="211"/>
    </location>
</feature>
<keyword evidence="2" id="KW-1003">Cell membrane</keyword>
<keyword evidence="10" id="KW-1185">Reference proteome</keyword>
<protein>
    <submittedName>
        <fullName evidence="9">Uncharacterized membrane protein YjjP, DUF1212 family</fullName>
    </submittedName>
</protein>
<feature type="transmembrane region" description="Helical" evidence="7">
    <location>
        <begin position="112"/>
        <end position="131"/>
    </location>
</feature>
<dbReference type="AlphaFoldDB" id="A0A1H7YES3"/>
<dbReference type="STRING" id="474960.SAMN05216180_0005"/>
<dbReference type="RefSeq" id="WP_162840744.1">
    <property type="nucleotide sequence ID" value="NZ_FOCG01000001.1"/>
</dbReference>
<feature type="transmembrane region" description="Helical" evidence="7">
    <location>
        <begin position="164"/>
        <end position="187"/>
    </location>
</feature>
<sequence>MNCYEAVNTTIEIGYQLLKSGAEIYRIEESMRRIFEAYGITQNEVFAIPSCIIVTIRMDGAEPVSQIKRVYSTTTNLEKVRRLNDLCRCICKDTPDFTQVQQQLDEIKGIPAYSYGVQIIAFALIAAAFTLFYGGNFADSVCAAFGGAAIKIVSYHMKRFHTNLFFTIIISSMTATVLALIAVHLRLGTNSDKIIIGTLMNLVPGVAVTNFMRDIIAGDLISGIIKLTEALLSATAIALGAGIALTVSRLIFGV</sequence>
<reference evidence="9 10" key="1">
    <citation type="submission" date="2016-10" db="EMBL/GenBank/DDBJ databases">
        <authorList>
            <person name="de Groot N.N."/>
        </authorList>
    </citation>
    <scope>NUCLEOTIDE SEQUENCE [LARGE SCALE GENOMIC DNA]</scope>
    <source>
        <strain evidence="9 10">CGMCC 1.5070</strain>
    </source>
</reference>
<dbReference type="GO" id="GO:0022857">
    <property type="term" value="F:transmembrane transporter activity"/>
    <property type="evidence" value="ECO:0007669"/>
    <property type="project" value="InterPro"/>
</dbReference>
<dbReference type="Pfam" id="PF06738">
    <property type="entry name" value="ThrE"/>
    <property type="match status" value="1"/>
</dbReference>
<proteinExistence type="inferred from homology"/>
<feature type="transmembrane region" description="Helical" evidence="7">
    <location>
        <begin position="231"/>
        <end position="252"/>
    </location>
</feature>
<keyword evidence="4 7" id="KW-1133">Transmembrane helix</keyword>
<dbReference type="PANTHER" id="PTHR34390:SF2">
    <property type="entry name" value="SUCCINATE TRANSPORTER SUBUNIT YJJP-RELATED"/>
    <property type="match status" value="1"/>
</dbReference>
<evidence type="ECO:0000256" key="7">
    <source>
        <dbReference type="SAM" id="Phobius"/>
    </source>
</evidence>
<gene>
    <name evidence="9" type="ORF">SAMN05216180_0005</name>
</gene>
<dbReference type="InterPro" id="IPR050539">
    <property type="entry name" value="ThrE_Dicarb/AminoAcid_Exp"/>
</dbReference>
<dbReference type="InterPro" id="IPR010619">
    <property type="entry name" value="ThrE-like_N"/>
</dbReference>
<evidence type="ECO:0000313" key="9">
    <source>
        <dbReference type="EMBL" id="SEM44726.1"/>
    </source>
</evidence>
<evidence type="ECO:0000313" key="10">
    <source>
        <dbReference type="Proteomes" id="UP000199158"/>
    </source>
</evidence>
<evidence type="ECO:0000256" key="4">
    <source>
        <dbReference type="ARBA" id="ARBA00022989"/>
    </source>
</evidence>
<evidence type="ECO:0000256" key="1">
    <source>
        <dbReference type="ARBA" id="ARBA00004651"/>
    </source>
</evidence>
<comment type="similarity">
    <text evidence="6">Belongs to the ThrE exporter (TC 2.A.79) family.</text>
</comment>
<keyword evidence="5 7" id="KW-0472">Membrane</keyword>
<evidence type="ECO:0000256" key="6">
    <source>
        <dbReference type="ARBA" id="ARBA00034125"/>
    </source>
</evidence>
<evidence type="ECO:0000256" key="2">
    <source>
        <dbReference type="ARBA" id="ARBA00022475"/>
    </source>
</evidence>
<keyword evidence="3 7" id="KW-0812">Transmembrane</keyword>
<accession>A0A1H7YES3</accession>
<dbReference type="PANTHER" id="PTHR34390">
    <property type="entry name" value="UPF0442 PROTEIN YJJB-RELATED"/>
    <property type="match status" value="1"/>
</dbReference>
<dbReference type="GO" id="GO:0015744">
    <property type="term" value="P:succinate transport"/>
    <property type="evidence" value="ECO:0007669"/>
    <property type="project" value="TreeGrafter"/>
</dbReference>